<sequence>MDSAFTKFVELSGITVTENTDLTPILADYWSFTAFASAYPDNIYELNFIKWRLSKAMPKPQQTNTTPQSQPSPQQPQYQMSPRSENTVQYAVSPQQILVVSPSRPAEDKILTKKTDYHSLPTKLERLKKYVSNVEGTFSSFSLTKSPEPLTTIESNETNKPVDDATLPALNFNIDDYIPDNETPMIYTEPISITHRGKDIVAAKKHFEENERAEEEGETSNNMSKKTPAKKPVSRKRKRDSGRPTNDEQLIRMDEDYNDMQSLQLTRRQLTLPDSRGKCKKSKKILTKITNDIIVNTGREFQTFELFANVREEALKIIQEKRELLENVNAAEYVLHTLLKKQNNSDSSN</sequence>
<feature type="compositionally biased region" description="Basic and acidic residues" evidence="1">
    <location>
        <begin position="241"/>
        <end position="255"/>
    </location>
</feature>
<comment type="caution">
    <text evidence="2">The sequence shown here is derived from an EMBL/GenBank/DDBJ whole genome shotgun (WGS) entry which is preliminary data.</text>
</comment>
<feature type="compositionally biased region" description="Low complexity" evidence="1">
    <location>
        <begin position="58"/>
        <end position="82"/>
    </location>
</feature>
<dbReference type="Proteomes" id="UP001152795">
    <property type="component" value="Unassembled WGS sequence"/>
</dbReference>
<accession>A0A6S7FN85</accession>
<keyword evidence="3" id="KW-1185">Reference proteome</keyword>
<organism evidence="2 3">
    <name type="scientific">Paramuricea clavata</name>
    <name type="common">Red gorgonian</name>
    <name type="synonym">Violescent sea-whip</name>
    <dbReference type="NCBI Taxonomy" id="317549"/>
    <lineage>
        <taxon>Eukaryota</taxon>
        <taxon>Metazoa</taxon>
        <taxon>Cnidaria</taxon>
        <taxon>Anthozoa</taxon>
        <taxon>Octocorallia</taxon>
        <taxon>Malacalcyonacea</taxon>
        <taxon>Plexauridae</taxon>
        <taxon>Paramuricea</taxon>
    </lineage>
</organism>
<feature type="compositionally biased region" description="Basic residues" evidence="1">
    <location>
        <begin position="227"/>
        <end position="240"/>
    </location>
</feature>
<proteinExistence type="predicted"/>
<feature type="region of interest" description="Disordered" evidence="1">
    <location>
        <begin position="207"/>
        <end position="255"/>
    </location>
</feature>
<protein>
    <submittedName>
        <fullName evidence="2">Uncharacterized protein</fullName>
    </submittedName>
</protein>
<dbReference type="AlphaFoldDB" id="A0A6S7FN85"/>
<gene>
    <name evidence="2" type="ORF">PACLA_8A035451</name>
</gene>
<dbReference type="EMBL" id="CACRXK020000106">
    <property type="protein sequence ID" value="CAB3978343.1"/>
    <property type="molecule type" value="Genomic_DNA"/>
</dbReference>
<evidence type="ECO:0000313" key="2">
    <source>
        <dbReference type="EMBL" id="CAB3978343.1"/>
    </source>
</evidence>
<feature type="region of interest" description="Disordered" evidence="1">
    <location>
        <begin position="58"/>
        <end position="86"/>
    </location>
</feature>
<name>A0A6S7FN85_PARCT</name>
<reference evidence="2" key="1">
    <citation type="submission" date="2020-04" db="EMBL/GenBank/DDBJ databases">
        <authorList>
            <person name="Alioto T."/>
            <person name="Alioto T."/>
            <person name="Gomez Garrido J."/>
        </authorList>
    </citation>
    <scope>NUCLEOTIDE SEQUENCE</scope>
    <source>
        <strain evidence="2">A484AB</strain>
    </source>
</reference>
<evidence type="ECO:0000313" key="3">
    <source>
        <dbReference type="Proteomes" id="UP001152795"/>
    </source>
</evidence>
<evidence type="ECO:0000256" key="1">
    <source>
        <dbReference type="SAM" id="MobiDB-lite"/>
    </source>
</evidence>